<dbReference type="PANTHER" id="PTHR42793:SF1">
    <property type="entry name" value="PEPTIDYL-LYSINE N-ACETYLTRANSFERASE PATZ"/>
    <property type="match status" value="1"/>
</dbReference>
<keyword evidence="6" id="KW-1185">Reference proteome</keyword>
<proteinExistence type="predicted"/>
<dbReference type="InterPro" id="IPR016102">
    <property type="entry name" value="Succinyl-CoA_synth-like"/>
</dbReference>
<dbReference type="InterPro" id="IPR032875">
    <property type="entry name" value="Succ_CoA_lig_flav_dom"/>
</dbReference>
<dbReference type="Gene3D" id="3.40.50.261">
    <property type="entry name" value="Succinyl-CoA synthetase domains"/>
    <property type="match status" value="2"/>
</dbReference>
<dbReference type="PROSITE" id="PS51186">
    <property type="entry name" value="GNAT"/>
    <property type="match status" value="1"/>
</dbReference>
<dbReference type="Pfam" id="PF13549">
    <property type="entry name" value="ATP-grasp_5"/>
    <property type="match status" value="1"/>
</dbReference>
<dbReference type="Pfam" id="PF00583">
    <property type="entry name" value="Acetyltransf_1"/>
    <property type="match status" value="1"/>
</dbReference>
<accession>A0A5N5ELQ9</accession>
<dbReference type="PROSITE" id="PS50975">
    <property type="entry name" value="ATP_GRASP"/>
    <property type="match status" value="1"/>
</dbReference>
<gene>
    <name evidence="5" type="ORF">F5983_13845</name>
</gene>
<dbReference type="GO" id="GO:0016747">
    <property type="term" value="F:acyltransferase activity, transferring groups other than amino-acyl groups"/>
    <property type="evidence" value="ECO:0007669"/>
    <property type="project" value="InterPro"/>
</dbReference>
<dbReference type="InterPro" id="IPR011761">
    <property type="entry name" value="ATP-grasp"/>
</dbReference>
<evidence type="ECO:0000313" key="6">
    <source>
        <dbReference type="Proteomes" id="UP000326907"/>
    </source>
</evidence>
<evidence type="ECO:0000259" key="3">
    <source>
        <dbReference type="PROSITE" id="PS50975"/>
    </source>
</evidence>
<feature type="domain" description="N-acetyltransferase" evidence="4">
    <location>
        <begin position="29"/>
        <end position="188"/>
    </location>
</feature>
<feature type="compositionally biased region" description="Low complexity" evidence="2">
    <location>
        <begin position="664"/>
        <end position="673"/>
    </location>
</feature>
<feature type="region of interest" description="Disordered" evidence="2">
    <location>
        <begin position="623"/>
        <end position="673"/>
    </location>
</feature>
<dbReference type="SUPFAM" id="SSF56059">
    <property type="entry name" value="Glutathione synthetase ATP-binding domain-like"/>
    <property type="match status" value="1"/>
</dbReference>
<dbReference type="SUPFAM" id="SSF52210">
    <property type="entry name" value="Succinyl-CoA synthetase domains"/>
    <property type="match status" value="2"/>
</dbReference>
<dbReference type="SUPFAM" id="SSF51735">
    <property type="entry name" value="NAD(P)-binding Rossmann-fold domains"/>
    <property type="match status" value="1"/>
</dbReference>
<dbReference type="GO" id="GO:0046872">
    <property type="term" value="F:metal ion binding"/>
    <property type="evidence" value="ECO:0007669"/>
    <property type="project" value="InterPro"/>
</dbReference>
<dbReference type="Gene3D" id="3.40.50.720">
    <property type="entry name" value="NAD(P)-binding Rossmann-like Domain"/>
    <property type="match status" value="1"/>
</dbReference>
<evidence type="ECO:0000256" key="1">
    <source>
        <dbReference type="PROSITE-ProRule" id="PRU00409"/>
    </source>
</evidence>
<keyword evidence="5" id="KW-0808">Transferase</keyword>
<dbReference type="EMBL" id="VYUA01000010">
    <property type="protein sequence ID" value="KAB2591909.1"/>
    <property type="molecule type" value="Genomic_DNA"/>
</dbReference>
<protein>
    <submittedName>
        <fullName evidence="5">GNAT family N-acetyltransferase</fullName>
    </submittedName>
</protein>
<dbReference type="AlphaFoldDB" id="A0A5N5ELQ9"/>
<feature type="domain" description="ATP-grasp" evidence="3">
    <location>
        <begin position="743"/>
        <end position="779"/>
    </location>
</feature>
<keyword evidence="1" id="KW-0067">ATP-binding</keyword>
<keyword evidence="1" id="KW-0547">Nucleotide-binding</keyword>
<dbReference type="Gene3D" id="3.30.1490.20">
    <property type="entry name" value="ATP-grasp fold, A domain"/>
    <property type="match status" value="1"/>
</dbReference>
<dbReference type="SMART" id="SM00881">
    <property type="entry name" value="CoA_binding"/>
    <property type="match status" value="1"/>
</dbReference>
<dbReference type="InterPro" id="IPR036291">
    <property type="entry name" value="NAD(P)-bd_dom_sf"/>
</dbReference>
<name>A0A5N5ELQ9_9ACTN</name>
<dbReference type="Gene3D" id="3.40.630.30">
    <property type="match status" value="1"/>
</dbReference>
<comment type="caution">
    <text evidence="5">The sequence shown here is derived from an EMBL/GenBank/DDBJ whole genome shotgun (WGS) entry which is preliminary data.</text>
</comment>
<dbReference type="SUPFAM" id="SSF55729">
    <property type="entry name" value="Acyl-CoA N-acyltransferases (Nat)"/>
    <property type="match status" value="1"/>
</dbReference>
<dbReference type="GO" id="GO:0005524">
    <property type="term" value="F:ATP binding"/>
    <property type="evidence" value="ECO:0007669"/>
    <property type="project" value="UniProtKB-UniRule"/>
</dbReference>
<feature type="compositionally biased region" description="Low complexity" evidence="2">
    <location>
        <begin position="623"/>
        <end position="646"/>
    </location>
</feature>
<dbReference type="Pfam" id="PF13607">
    <property type="entry name" value="Succ_CoA_lig"/>
    <property type="match status" value="1"/>
</dbReference>
<evidence type="ECO:0000256" key="2">
    <source>
        <dbReference type="SAM" id="MobiDB-lite"/>
    </source>
</evidence>
<organism evidence="5 6">
    <name type="scientific">Streptomyces arboris</name>
    <dbReference type="NCBI Taxonomy" id="2600619"/>
    <lineage>
        <taxon>Bacteria</taxon>
        <taxon>Bacillati</taxon>
        <taxon>Actinomycetota</taxon>
        <taxon>Actinomycetes</taxon>
        <taxon>Kitasatosporales</taxon>
        <taxon>Streptomycetaceae</taxon>
        <taxon>Streptomyces</taxon>
    </lineage>
</organism>
<dbReference type="RefSeq" id="WP_151510578.1">
    <property type="nucleotide sequence ID" value="NZ_JBMVCA010000012.1"/>
</dbReference>
<dbReference type="Gene3D" id="3.30.470.20">
    <property type="entry name" value="ATP-grasp fold, B domain"/>
    <property type="match status" value="1"/>
</dbReference>
<dbReference type="InterPro" id="IPR013815">
    <property type="entry name" value="ATP_grasp_subdomain_1"/>
</dbReference>
<dbReference type="Pfam" id="PF13380">
    <property type="entry name" value="CoA_binding_2"/>
    <property type="match status" value="1"/>
</dbReference>
<dbReference type="CDD" id="cd04301">
    <property type="entry name" value="NAT_SF"/>
    <property type="match status" value="1"/>
</dbReference>
<evidence type="ECO:0000259" key="4">
    <source>
        <dbReference type="PROSITE" id="PS51186"/>
    </source>
</evidence>
<reference evidence="5 6" key="1">
    <citation type="submission" date="2019-09" db="EMBL/GenBank/DDBJ databases">
        <authorList>
            <person name="Liu P."/>
        </authorList>
    </citation>
    <scope>NUCLEOTIDE SEQUENCE [LARGE SCALE GENOMIC DNA]</scope>
    <source>
        <strain evidence="5 6">TRM68085</strain>
    </source>
</reference>
<dbReference type="InterPro" id="IPR000182">
    <property type="entry name" value="GNAT_dom"/>
</dbReference>
<dbReference type="Proteomes" id="UP000326907">
    <property type="component" value="Unassembled WGS sequence"/>
</dbReference>
<dbReference type="PANTHER" id="PTHR42793">
    <property type="entry name" value="COA BINDING DOMAIN CONTAINING PROTEIN"/>
    <property type="match status" value="1"/>
</dbReference>
<dbReference type="InterPro" id="IPR016181">
    <property type="entry name" value="Acyl_CoA_acyltransferase"/>
</dbReference>
<dbReference type="InterPro" id="IPR003781">
    <property type="entry name" value="CoA-bd"/>
</dbReference>
<evidence type="ECO:0000313" key="5">
    <source>
        <dbReference type="EMBL" id="KAB2591909.1"/>
    </source>
</evidence>
<sequence length="961" mass="101284">MEPSPEQSPHHAYPDHWEADVVLRDGGTARIRPITTDDAERLVSFYEQVSDESKYYRFFAPYPRLSDRDVHRFTHHDYVDRVGLAVTIGGEFIGTVRYDRINDQGRPASAPADEAEVAFLVQDAHQGRGVASALLEHIAAVARERGIRRFAAEVLPANNKMIKVFRDAGYTQRRSFEDGSVHLTLDLEPTEKSLAVQRGREQRAEARSVQRLLAPGSVAVIGTGRTPGGVGRTVLRNLLAAGFTGRTYAVNRAFDEGLATLDGVPAHRSLGEIDEQVDLAVIAVPAHRVPEAVADCGEHGVQGLVVLSAGYAERGSAGRELQRELVRQARSYGMRIIGPNAFGIINTAESVRLNASLAPESPARGRIGLFTQSGAIGIALLSGLHRRGAGLSSFISAGNRADVSGNDFLQYSFEDPDTDVALLYLESLGNPRKFTRLARRTAAVKPVVVVKGARHSGTNPPGHAVPVSRIPDATVSALMRQAGVIRVDTVTEMVDAGLLLAGQPLPAGPRVAILGNSESLGLLTYDACLAEGLRPRPPRDLTTAASPQDFKDALAEALADGTCDAVIVTAIPWVGENGEAETGDGEVLAAALHGAAAKSPAKPVAVVHVEIGGLAEALAAASSTAAPRTRPTTLAAQPSAASGAPAAAPPTAPTEAGTEEAEGTEPSARPGRIPAYPAAERAVRALAEAVKYAQWRRQAATPGKVPEFLDETTDEPGAAALIDTLLGATPDPRGRPLTHDEARELLGRYGIPVRPTLPAPDPEAAVAAAARLGYPVALKTTAPHLRHRADLGGVRLDLADEDALRRAYGEFTELLGKPAELLPVVQSMAPRGVDTVVRASIDAAAGAILSFGLAGAPSELLGDTAHRLVPATDRDAAELIRSIKAAPVLFGWRGSAPVDTPALEELLLRLSRLVDDHPEVVSVALEPVVVAPQGLTVLGASVRLAPPPPRGDLGPRRLPSY</sequence>